<feature type="compositionally biased region" description="Polar residues" evidence="15">
    <location>
        <begin position="594"/>
        <end position="613"/>
    </location>
</feature>
<dbReference type="GO" id="GO:0000785">
    <property type="term" value="C:chromatin"/>
    <property type="evidence" value="ECO:0007669"/>
    <property type="project" value="TreeGrafter"/>
</dbReference>
<protein>
    <recommendedName>
        <fullName evidence="12">Retinoblastoma-like protein 1</fullName>
    </recommendedName>
    <alternativeName>
        <fullName evidence="14">107 kDa retinoblastoma-associated protein</fullName>
    </alternativeName>
    <alternativeName>
        <fullName evidence="13">pRb1</fullName>
    </alternativeName>
</protein>
<dbReference type="Proteomes" id="UP000887568">
    <property type="component" value="Unplaced"/>
</dbReference>
<dbReference type="SUPFAM" id="SSF47954">
    <property type="entry name" value="Cyclin-like"/>
    <property type="match status" value="2"/>
</dbReference>
<feature type="domain" description="Retinoblastoma-associated protein N-terminal" evidence="17">
    <location>
        <begin position="64"/>
        <end position="208"/>
    </location>
</feature>
<feature type="region of interest" description="Disordered" evidence="15">
    <location>
        <begin position="925"/>
        <end position="989"/>
    </location>
</feature>
<feature type="domain" description="Cyclin-like" evidence="16">
    <location>
        <begin position="839"/>
        <end position="1004"/>
    </location>
</feature>
<comment type="subunit">
    <text evidence="11">Component of the DREAM complex (also named LINC complex) at least composed of E2F4, E2F5, LIN9, LIN37, LIN52, LIN54, MYBL1, MYBL2, RBL1, RBL2, RBBP4, TFDP1 and TFDP2. The complex exists in quiescent cells where it represses cell cycle-dependent genes. It dissociates in S phase when LIN9, LIN37, LIN52 and LIN54 form a subcomplex that binds to MYBL2. Interacts with AATF. Interacts with KDM5A. Interacts with KMT5B and KMT5C. Interacts with USP4. Interacts with RBBP9.</text>
</comment>
<name>A0A914B225_PATMI</name>
<dbReference type="SMART" id="SM01367">
    <property type="entry name" value="DUF3452"/>
    <property type="match status" value="1"/>
</dbReference>
<dbReference type="GO" id="GO:0006325">
    <property type="term" value="P:chromatin organization"/>
    <property type="evidence" value="ECO:0007669"/>
    <property type="project" value="UniProtKB-KW"/>
</dbReference>
<accession>A0A914B225</accession>
<evidence type="ECO:0000313" key="21">
    <source>
        <dbReference type="Proteomes" id="UP000887568"/>
    </source>
</evidence>
<dbReference type="Gene3D" id="1.10.472.140">
    <property type="match status" value="1"/>
</dbReference>
<proteinExistence type="inferred from homology"/>
<evidence type="ECO:0000256" key="9">
    <source>
        <dbReference type="ARBA" id="ARBA00023306"/>
    </source>
</evidence>
<evidence type="ECO:0000256" key="12">
    <source>
        <dbReference type="ARBA" id="ARBA00071617"/>
    </source>
</evidence>
<comment type="subcellular location">
    <subcellularLocation>
        <location evidence="1">Nucleus</location>
    </subcellularLocation>
</comment>
<dbReference type="Pfam" id="PF01858">
    <property type="entry name" value="RB_A"/>
    <property type="match status" value="1"/>
</dbReference>
<reference evidence="20" key="1">
    <citation type="submission" date="2022-11" db="UniProtKB">
        <authorList>
            <consortium name="EnsemblMetazoa"/>
        </authorList>
    </citation>
    <scope>IDENTIFICATION</scope>
</reference>
<keyword evidence="4" id="KW-0597">Phosphoprotein</keyword>
<evidence type="ECO:0000256" key="6">
    <source>
        <dbReference type="ARBA" id="ARBA00023015"/>
    </source>
</evidence>
<dbReference type="InterPro" id="IPR015030">
    <property type="entry name" value="RB_C"/>
</dbReference>
<evidence type="ECO:0000256" key="2">
    <source>
        <dbReference type="ARBA" id="ARBA00009475"/>
    </source>
</evidence>
<dbReference type="GO" id="GO:0030154">
    <property type="term" value="P:cell differentiation"/>
    <property type="evidence" value="ECO:0007669"/>
    <property type="project" value="TreeGrafter"/>
</dbReference>
<feature type="region of interest" description="Disordered" evidence="15">
    <location>
        <begin position="581"/>
        <end position="616"/>
    </location>
</feature>
<evidence type="ECO:0000256" key="1">
    <source>
        <dbReference type="ARBA" id="ARBA00004123"/>
    </source>
</evidence>
<dbReference type="FunFam" id="1.10.472.10:FF:000035">
    <property type="entry name" value="RB transcriptional corepressor-like 1"/>
    <property type="match status" value="1"/>
</dbReference>
<dbReference type="InterPro" id="IPR036915">
    <property type="entry name" value="Cyclin-like_sf"/>
</dbReference>
<feature type="domain" description="Retinoblastoma-associated protein A-box" evidence="18">
    <location>
        <begin position="385"/>
        <end position="580"/>
    </location>
</feature>
<dbReference type="EnsemblMetazoa" id="XM_038214040.1">
    <property type="protein sequence ID" value="XP_038069968.1"/>
    <property type="gene ID" value="LOC119739198"/>
</dbReference>
<keyword evidence="7" id="KW-0804">Transcription</keyword>
<keyword evidence="21" id="KW-1185">Reference proteome</keyword>
<evidence type="ECO:0000256" key="10">
    <source>
        <dbReference type="ARBA" id="ARBA00056699"/>
    </source>
</evidence>
<dbReference type="OMA" id="VYCQSTQ"/>
<evidence type="ECO:0000259" key="17">
    <source>
        <dbReference type="SMART" id="SM01367"/>
    </source>
</evidence>
<evidence type="ECO:0000259" key="19">
    <source>
        <dbReference type="SMART" id="SM01369"/>
    </source>
</evidence>
<evidence type="ECO:0000256" key="3">
    <source>
        <dbReference type="ARBA" id="ARBA00022491"/>
    </source>
</evidence>
<keyword evidence="9" id="KW-0131">Cell cycle</keyword>
<evidence type="ECO:0000256" key="4">
    <source>
        <dbReference type="ARBA" id="ARBA00022553"/>
    </source>
</evidence>
<dbReference type="GO" id="GO:1990841">
    <property type="term" value="F:promoter-specific chromatin binding"/>
    <property type="evidence" value="ECO:0007669"/>
    <property type="project" value="UniProtKB-ARBA"/>
</dbReference>
<evidence type="ECO:0000313" key="20">
    <source>
        <dbReference type="EnsemblMetazoa" id="XP_038069968.1"/>
    </source>
</evidence>
<evidence type="ECO:0000256" key="7">
    <source>
        <dbReference type="ARBA" id="ARBA00023163"/>
    </source>
</evidence>
<dbReference type="SMART" id="SM01368">
    <property type="entry name" value="RB_A"/>
    <property type="match status" value="1"/>
</dbReference>
<feature type="region of interest" description="Disordered" evidence="15">
    <location>
        <begin position="762"/>
        <end position="810"/>
    </location>
</feature>
<dbReference type="PANTHER" id="PTHR13742:SF17">
    <property type="entry name" value="RE32990P-RELATED"/>
    <property type="match status" value="1"/>
</dbReference>
<feature type="compositionally biased region" description="Pro residues" evidence="15">
    <location>
        <begin position="967"/>
        <end position="977"/>
    </location>
</feature>
<organism evidence="20 21">
    <name type="scientific">Patiria miniata</name>
    <name type="common">Bat star</name>
    <name type="synonym">Asterina miniata</name>
    <dbReference type="NCBI Taxonomy" id="46514"/>
    <lineage>
        <taxon>Eukaryota</taxon>
        <taxon>Metazoa</taxon>
        <taxon>Echinodermata</taxon>
        <taxon>Eleutherozoa</taxon>
        <taxon>Asterozoa</taxon>
        <taxon>Asteroidea</taxon>
        <taxon>Valvatacea</taxon>
        <taxon>Valvatida</taxon>
        <taxon>Asterinidae</taxon>
        <taxon>Patiria</taxon>
    </lineage>
</organism>
<dbReference type="InterPro" id="IPR028309">
    <property type="entry name" value="RB_fam"/>
</dbReference>
<feature type="domain" description="Retinoblastoma-associated protein C-terminal" evidence="19">
    <location>
        <begin position="1019"/>
        <end position="1131"/>
    </location>
</feature>
<feature type="compositionally biased region" description="Polar residues" evidence="15">
    <location>
        <begin position="639"/>
        <end position="653"/>
    </location>
</feature>
<dbReference type="SMART" id="SM01369">
    <property type="entry name" value="Rb_C"/>
    <property type="match status" value="1"/>
</dbReference>
<dbReference type="InterPro" id="IPR002719">
    <property type="entry name" value="RB_B"/>
</dbReference>
<feature type="compositionally biased region" description="Polar residues" evidence="15">
    <location>
        <begin position="762"/>
        <end position="789"/>
    </location>
</feature>
<dbReference type="Gene3D" id="1.10.472.10">
    <property type="entry name" value="Cyclin-like"/>
    <property type="match status" value="3"/>
</dbReference>
<keyword evidence="5" id="KW-0156">Chromatin regulator</keyword>
<dbReference type="OrthoDB" id="844594at2759"/>
<dbReference type="SMART" id="SM00385">
    <property type="entry name" value="CYCLIN"/>
    <property type="match status" value="1"/>
</dbReference>
<evidence type="ECO:0000256" key="11">
    <source>
        <dbReference type="ARBA" id="ARBA00065472"/>
    </source>
</evidence>
<feature type="compositionally biased region" description="Low complexity" evidence="15">
    <location>
        <begin position="666"/>
        <end position="681"/>
    </location>
</feature>
<dbReference type="GO" id="GO:2000134">
    <property type="term" value="P:negative regulation of G1/S transition of mitotic cell cycle"/>
    <property type="evidence" value="ECO:0007669"/>
    <property type="project" value="TreeGrafter"/>
</dbReference>
<dbReference type="Pfam" id="PF01857">
    <property type="entry name" value="RB_B"/>
    <property type="match status" value="1"/>
</dbReference>
<sequence length="1131" mass="126848">MAAPNGEELDIKQRFEELCLGLNLDDVSGREAWDTYERISVNYTLEGDNLHWLVCALYVACRRSTIPTVGNGTVEGNCVSLTRLLRSSRLSVIQFFNKMKKWEDMANLPQQFRDKVERLERNFNVSTVIFKKYQPIFQDIFIFKDASGEQPRVPRGRKQRRQPCNYSDLFSICWTLFILIKGNFPAISDDLVNSYHLLLCCLDLIYSNVLLANRRDLLNPEFTGLPENFSSRNYAVPPDPPCIIERLCDLHDGLVLEAKGIKEHWWKPHIRKLIEDRILRGSLDKLVGLLDVTSFELNSKSINKEYEEYVLTKGDFDERIFLSDDADEEIGTPAKSPAVKHATSLSDKMQAKRKMPQYIEKVKTLCPQTPLTGRHYLKEKDPSITPVSTATQTVSRLQAMLSGCKAGPSEELQTVFKECSHDVTESIVGRIKAMGETFCQRYTQQEDGTGPPLDFAKRRLTLAIKMYYKALENIIISEKKRVEQKGKTDLSSLLEHDIFHRSLLACCLEVIIFAYNSQKTFPWILEIFDLPAFHFYKVIELLLRAEDVLSRDIVKHLNHVEEEILQDRAWRSDSPIWDALRDSKDGPPSCEDVSVTTQTDANARTNGGASQPYRSPVMHQRVRMLMETDPAAKKDALLQSPTSARDRFSSPSPGSAKRRLFAVAVPAEESSPTATSSSSSSPDGGKTASRANGSVAGQKSLAETTLESGVTVSVKPKSITLTQPKAKTAMQPQTVTVTIQGIKDKDGNIKFVSSPIKVTTMPTVPQRAQATPPNASPSPLKSSPSTEAKTSPIKVEPGTRTTPTGQGAEGEQLAVAVNKPKRTGSVGLFFRKVFHLVNVRLLDLAHKLNLTDDLRRKTWTCIEHSLTKHVDLMKDRHLDQLIMCAIYLMCKVTKEDKKFQDIMKAYRRQPQAQSSVYRSVLLQDRRQNSANGSNGSRQSSPDADKQKVETNPNPHTLRMRSASTLPAPHPGSAPPTPTRMAGTSSSFEDEDRGDLITFYNSVYVRRIQAFALRFAPSEGSQENLEAPSLSPMPVIRAHPASPRRVSSRHELYISPHANSIPTSPNKGMLYYINKSPAKNLREINNMIRRGGERQTPKRVLPLGEGMDSSPKRMCLEPNPLAQRLNSLKSDR</sequence>
<feature type="region of interest" description="Disordered" evidence="15">
    <location>
        <begin position="1090"/>
        <end position="1131"/>
    </location>
</feature>
<dbReference type="Pfam" id="PF11934">
    <property type="entry name" value="DUF3452"/>
    <property type="match status" value="1"/>
</dbReference>
<dbReference type="GO" id="GO:0000977">
    <property type="term" value="F:RNA polymerase II transcription regulatory region sequence-specific DNA binding"/>
    <property type="evidence" value="ECO:0007669"/>
    <property type="project" value="TreeGrafter"/>
</dbReference>
<dbReference type="GO" id="GO:0005667">
    <property type="term" value="C:transcription regulator complex"/>
    <property type="evidence" value="ECO:0007669"/>
    <property type="project" value="TreeGrafter"/>
</dbReference>
<feature type="compositionally biased region" description="Polar residues" evidence="15">
    <location>
        <begin position="928"/>
        <end position="941"/>
    </location>
</feature>
<evidence type="ECO:0000259" key="18">
    <source>
        <dbReference type="SMART" id="SM01368"/>
    </source>
</evidence>
<keyword evidence="6" id="KW-0805">Transcription regulation</keyword>
<dbReference type="InterPro" id="IPR013763">
    <property type="entry name" value="Cyclin-like_dom"/>
</dbReference>
<comment type="similarity">
    <text evidence="2">Belongs to the retinoblastoma protein (RB) family.</text>
</comment>
<keyword evidence="8" id="KW-0539">Nucleus</keyword>
<dbReference type="InterPro" id="IPR024599">
    <property type="entry name" value="RB_N"/>
</dbReference>
<comment type="function">
    <text evidence="10">Key regulator of entry into cell division. Directly involved in heterochromatin formation by maintaining overall chromatin structure and, in particular, that of constitutive heterochromatin by stabilizing histone methylation. Recruits and targets histone methyltransferases KMT5B and KMT5C, leading to epigenetic transcriptional repression. Controls histone H4 'Lys-20' trimethylation. Probably acts as a transcription repressor by recruiting chromatin-modifying enzymes to promoters. Potent inhibitor of E2F-mediated trans-activation. May act as a tumor suppressor.</text>
</comment>
<keyword evidence="3" id="KW-0678">Repressor</keyword>
<dbReference type="FunFam" id="1.10.472.140:FF:000001">
    <property type="entry name" value="Retinoblastoma-like 2, isoform CRA_a"/>
    <property type="match status" value="1"/>
</dbReference>
<dbReference type="InterPro" id="IPR002720">
    <property type="entry name" value="RB_A"/>
</dbReference>
<feature type="region of interest" description="Disordered" evidence="15">
    <location>
        <begin position="636"/>
        <end position="702"/>
    </location>
</feature>
<dbReference type="GeneID" id="119739198"/>
<dbReference type="RefSeq" id="XP_038069968.1">
    <property type="nucleotide sequence ID" value="XM_038214040.1"/>
</dbReference>
<dbReference type="GO" id="GO:0006357">
    <property type="term" value="P:regulation of transcription by RNA polymerase II"/>
    <property type="evidence" value="ECO:0007669"/>
    <property type="project" value="InterPro"/>
</dbReference>
<evidence type="ECO:0000256" key="5">
    <source>
        <dbReference type="ARBA" id="ARBA00022853"/>
    </source>
</evidence>
<dbReference type="PANTHER" id="PTHR13742">
    <property type="entry name" value="RETINOBLASTOMA-ASSOCIATED PROTEIN RB -RELATED"/>
    <property type="match status" value="1"/>
</dbReference>
<feature type="compositionally biased region" description="Polar residues" evidence="15">
    <location>
        <begin position="689"/>
        <end position="702"/>
    </location>
</feature>
<evidence type="ECO:0000259" key="16">
    <source>
        <dbReference type="SMART" id="SM00385"/>
    </source>
</evidence>
<dbReference type="FunFam" id="1.10.472.10:FF:000082">
    <property type="entry name" value="retinoblastoma-like protein 1 isoform X1"/>
    <property type="match status" value="1"/>
</dbReference>
<evidence type="ECO:0000256" key="14">
    <source>
        <dbReference type="ARBA" id="ARBA00083153"/>
    </source>
</evidence>
<evidence type="ECO:0000256" key="15">
    <source>
        <dbReference type="SAM" id="MobiDB-lite"/>
    </source>
</evidence>
<dbReference type="GO" id="GO:0005654">
    <property type="term" value="C:nucleoplasm"/>
    <property type="evidence" value="ECO:0007669"/>
    <property type="project" value="UniProtKB-ARBA"/>
</dbReference>
<evidence type="ECO:0000256" key="13">
    <source>
        <dbReference type="ARBA" id="ARBA00081549"/>
    </source>
</evidence>
<evidence type="ECO:0000256" key="8">
    <source>
        <dbReference type="ARBA" id="ARBA00023242"/>
    </source>
</evidence>
<dbReference type="AlphaFoldDB" id="A0A914B225"/>